<feature type="transmembrane region" description="Helical" evidence="7">
    <location>
        <begin position="92"/>
        <end position="112"/>
    </location>
</feature>
<name>B9SR32_RICCO</name>
<dbReference type="eggNOG" id="KOG1237">
    <property type="taxonomic scope" value="Eukaryota"/>
</dbReference>
<evidence type="ECO:0000256" key="6">
    <source>
        <dbReference type="SAM" id="MobiDB-lite"/>
    </source>
</evidence>
<dbReference type="Gene3D" id="1.20.1250.20">
    <property type="entry name" value="MFS general substrate transporter like domains"/>
    <property type="match status" value="2"/>
</dbReference>
<evidence type="ECO:0000313" key="9">
    <source>
        <dbReference type="Proteomes" id="UP000008311"/>
    </source>
</evidence>
<evidence type="ECO:0000256" key="2">
    <source>
        <dbReference type="ARBA" id="ARBA00005982"/>
    </source>
</evidence>
<keyword evidence="4 7" id="KW-1133">Transmembrane helix</keyword>
<dbReference type="Pfam" id="PF00854">
    <property type="entry name" value="PTR2"/>
    <property type="match status" value="2"/>
</dbReference>
<keyword evidence="5 7" id="KW-0472">Membrane</keyword>
<sequence length="502" mass="55497">MEATENRANGAGQTPSGDKKKGCASISVTMMGISAAACGCSANLILFFIREFNMGSITATLINYCTLTCYNFFAFAGFMVADSCFRSTSFRFSLVTIFSFISLLGTIMLTLIPAVQSLTPPPYESPSRYQYGVLYLALALVSLGFGGTRFGFLHMTACQYGKMVDFMVFTNFNYFFAVVIFGAVIYFDDNVSWSLGFGICVVANAIALIVFLFGKRKGLYCQNEPQWKISLSENSQGQDDTTEVQASALTKSFSMLTSLTTVQALTMDRSIDLPYFKNVPPESYQFMNLAISPFLALLCQLSKLLAYPYNTGQTLTPLQRIGIGRVFNIIAIVASALIESRRLHIVRTHDLTNKPGSVVPMTSSWLVVPQLLLGFAHSFHLLAQAEACSSQVFPRSYIIHEVMIILSYGIGNYLSATITVLVSLLTGWLSNNINDGRLDYVFWMLAMIGVVNFGYYLVSAKRYKFQQHNDEASSDKKIENKTAKKIVKCKDTKPEAKVVTEA</sequence>
<protein>
    <submittedName>
        <fullName evidence="8">Transporter, putative</fullName>
    </submittedName>
</protein>
<feature type="transmembrane region" description="Helical" evidence="7">
    <location>
        <begin position="132"/>
        <end position="152"/>
    </location>
</feature>
<feature type="transmembrane region" description="Helical" evidence="7">
    <location>
        <begin position="440"/>
        <end position="458"/>
    </location>
</feature>
<organism evidence="8 9">
    <name type="scientific">Ricinus communis</name>
    <name type="common">Castor bean</name>
    <dbReference type="NCBI Taxonomy" id="3988"/>
    <lineage>
        <taxon>Eukaryota</taxon>
        <taxon>Viridiplantae</taxon>
        <taxon>Streptophyta</taxon>
        <taxon>Embryophyta</taxon>
        <taxon>Tracheophyta</taxon>
        <taxon>Spermatophyta</taxon>
        <taxon>Magnoliopsida</taxon>
        <taxon>eudicotyledons</taxon>
        <taxon>Gunneridae</taxon>
        <taxon>Pentapetalae</taxon>
        <taxon>rosids</taxon>
        <taxon>fabids</taxon>
        <taxon>Malpighiales</taxon>
        <taxon>Euphorbiaceae</taxon>
        <taxon>Acalyphoideae</taxon>
        <taxon>Acalypheae</taxon>
        <taxon>Ricinus</taxon>
    </lineage>
</organism>
<feature type="transmembrane region" description="Helical" evidence="7">
    <location>
        <begin position="193"/>
        <end position="213"/>
    </location>
</feature>
<evidence type="ECO:0000256" key="3">
    <source>
        <dbReference type="ARBA" id="ARBA00022692"/>
    </source>
</evidence>
<dbReference type="GO" id="GO:0005886">
    <property type="term" value="C:plasma membrane"/>
    <property type="evidence" value="ECO:0000318"/>
    <property type="project" value="GO_Central"/>
</dbReference>
<evidence type="ECO:0000256" key="5">
    <source>
        <dbReference type="ARBA" id="ARBA00023136"/>
    </source>
</evidence>
<feature type="region of interest" description="Disordered" evidence="6">
    <location>
        <begin position="1"/>
        <end position="21"/>
    </location>
</feature>
<accession>B9SR32</accession>
<evidence type="ECO:0000256" key="1">
    <source>
        <dbReference type="ARBA" id="ARBA00004141"/>
    </source>
</evidence>
<gene>
    <name evidence="8" type="ORF">RCOM_0465070</name>
</gene>
<feature type="transmembrane region" description="Helical" evidence="7">
    <location>
        <begin position="318"/>
        <end position="338"/>
    </location>
</feature>
<dbReference type="GO" id="GO:0022857">
    <property type="term" value="F:transmembrane transporter activity"/>
    <property type="evidence" value="ECO:0000318"/>
    <property type="project" value="GO_Central"/>
</dbReference>
<keyword evidence="9" id="KW-1185">Reference proteome</keyword>
<proteinExistence type="inferred from homology"/>
<reference evidence="9" key="1">
    <citation type="journal article" date="2010" name="Nat. Biotechnol.">
        <title>Draft genome sequence of the oilseed species Ricinus communis.</title>
        <authorList>
            <person name="Chan A.P."/>
            <person name="Crabtree J."/>
            <person name="Zhao Q."/>
            <person name="Lorenzi H."/>
            <person name="Orvis J."/>
            <person name="Puiu D."/>
            <person name="Melake-Berhan A."/>
            <person name="Jones K.M."/>
            <person name="Redman J."/>
            <person name="Chen G."/>
            <person name="Cahoon E.B."/>
            <person name="Gedil M."/>
            <person name="Stanke M."/>
            <person name="Haas B.J."/>
            <person name="Wortman J.R."/>
            <person name="Fraser-Liggett C.M."/>
            <person name="Ravel J."/>
            <person name="Rabinowicz P.D."/>
        </authorList>
    </citation>
    <scope>NUCLEOTIDE SEQUENCE [LARGE SCALE GENOMIC DNA]</scope>
    <source>
        <strain evidence="9">cv. Hale</strain>
    </source>
</reference>
<dbReference type="GO" id="GO:0055085">
    <property type="term" value="P:transmembrane transport"/>
    <property type="evidence" value="ECO:0000318"/>
    <property type="project" value="GO_Central"/>
</dbReference>
<evidence type="ECO:0000313" key="8">
    <source>
        <dbReference type="EMBL" id="EEF33934.1"/>
    </source>
</evidence>
<dbReference type="Proteomes" id="UP000008311">
    <property type="component" value="Unassembled WGS sequence"/>
</dbReference>
<comment type="subcellular location">
    <subcellularLocation>
        <location evidence="1">Membrane</location>
        <topology evidence="1">Multi-pass membrane protein</topology>
    </subcellularLocation>
</comment>
<evidence type="ECO:0000256" key="7">
    <source>
        <dbReference type="SAM" id="Phobius"/>
    </source>
</evidence>
<evidence type="ECO:0000256" key="4">
    <source>
        <dbReference type="ARBA" id="ARBA00022989"/>
    </source>
</evidence>
<dbReference type="PANTHER" id="PTHR11654">
    <property type="entry name" value="OLIGOPEPTIDE TRANSPORTER-RELATED"/>
    <property type="match status" value="1"/>
</dbReference>
<comment type="similarity">
    <text evidence="2">Belongs to the major facilitator superfamily. Proton-dependent oligopeptide transporter (POT/PTR) (TC 2.A.17) family.</text>
</comment>
<feature type="transmembrane region" description="Helical" evidence="7">
    <location>
        <begin position="164"/>
        <end position="187"/>
    </location>
</feature>
<dbReference type="InterPro" id="IPR036259">
    <property type="entry name" value="MFS_trans_sf"/>
</dbReference>
<feature type="transmembrane region" description="Helical" evidence="7">
    <location>
        <begin position="61"/>
        <end position="80"/>
    </location>
</feature>
<dbReference type="AlphaFoldDB" id="B9SR32"/>
<dbReference type="InterPro" id="IPR000109">
    <property type="entry name" value="POT_fam"/>
</dbReference>
<dbReference type="InParanoid" id="B9SR32"/>
<feature type="transmembrane region" description="Helical" evidence="7">
    <location>
        <begin position="405"/>
        <end position="428"/>
    </location>
</feature>
<keyword evidence="3 7" id="KW-0812">Transmembrane</keyword>
<dbReference type="EMBL" id="EQ974093">
    <property type="protein sequence ID" value="EEF33934.1"/>
    <property type="molecule type" value="Genomic_DNA"/>
</dbReference>
<feature type="transmembrane region" description="Helical" evidence="7">
    <location>
        <begin position="28"/>
        <end position="49"/>
    </location>
</feature>